<dbReference type="Proteomes" id="UP000069241">
    <property type="component" value="Chromosome"/>
</dbReference>
<dbReference type="AlphaFoldDB" id="A0A0X8JL84"/>
<accession>A0A0X8JL84</accession>
<feature type="transmembrane region" description="Helical" evidence="7">
    <location>
        <begin position="27"/>
        <end position="45"/>
    </location>
</feature>
<dbReference type="GO" id="GO:0046872">
    <property type="term" value="F:metal ion binding"/>
    <property type="evidence" value="ECO:0007669"/>
    <property type="project" value="UniProtKB-KW"/>
</dbReference>
<dbReference type="PANTHER" id="PTHR30176:SF3">
    <property type="entry name" value="FERREDOXIN-TYPE PROTEIN NAPH"/>
    <property type="match status" value="1"/>
</dbReference>
<evidence type="ECO:0000313" key="9">
    <source>
        <dbReference type="EMBL" id="AMD90722.1"/>
    </source>
</evidence>
<dbReference type="EMBL" id="CP014229">
    <property type="protein sequence ID" value="AMD90722.1"/>
    <property type="molecule type" value="Genomic_DNA"/>
</dbReference>
<dbReference type="PANTHER" id="PTHR30176">
    <property type="entry name" value="FERREDOXIN-TYPE PROTEIN NAPH"/>
    <property type="match status" value="1"/>
</dbReference>
<feature type="transmembrane region" description="Helical" evidence="7">
    <location>
        <begin position="50"/>
        <end position="68"/>
    </location>
</feature>
<sequence length="440" mass="47143">MSMTASARLCPLPAALALLPAGAHFWRAGLPALTLGCVLLALLAWTREAWVRRVLLLVLPLLAARWIWTTSQFVQVRQFMDQPWHRLAAILLGVALFTALAVLPLLSERARARYARRESSAGAQLAALGLTTGILAAAWALAPGLFVLERFAPGWGLAQVFLPGLWAAWVAGRLSDRHTAVAARLWTWRLFSLVFFGQLLLGLTLDGRFLLSGNLHLPVPGVILAAPLYRGGGYFMLILFGVAVLLAGAAWCSQLCYFGVWDAGTAARGRVRPVPAWLPRLRLVVLALTLLTPVLLRLAGAPLGVALACGLLLGLLLPCCAGLFSRKLGFGTYCLGVCPLGLVASGLGRLSLWRVRRTGACNRCGACARACRYGAMTPERLDQETPGSTCTLCRDCLAACRRNALSLGLYGTKKHGPAVENSFIALLASLHAVFLALARV</sequence>
<evidence type="ECO:0000256" key="3">
    <source>
        <dbReference type="ARBA" id="ARBA00022723"/>
    </source>
</evidence>
<evidence type="ECO:0000313" key="10">
    <source>
        <dbReference type="Proteomes" id="UP000069241"/>
    </source>
</evidence>
<keyword evidence="7" id="KW-1133">Transmembrane helix</keyword>
<feature type="transmembrane region" description="Helical" evidence="7">
    <location>
        <begin position="88"/>
        <end position="106"/>
    </location>
</feature>
<feature type="domain" description="4Fe-4S ferredoxin-type" evidence="8">
    <location>
        <begin position="351"/>
        <end position="381"/>
    </location>
</feature>
<protein>
    <submittedName>
        <fullName evidence="9">4Fe-4S ferredoxin</fullName>
    </submittedName>
</protein>
<keyword evidence="7" id="KW-0812">Transmembrane</keyword>
<evidence type="ECO:0000256" key="5">
    <source>
        <dbReference type="ARBA" id="ARBA00023004"/>
    </source>
</evidence>
<keyword evidence="3" id="KW-0479">Metal-binding</keyword>
<keyword evidence="1" id="KW-0813">Transport</keyword>
<dbReference type="InterPro" id="IPR051684">
    <property type="entry name" value="Electron_Trans/Redox"/>
</dbReference>
<keyword evidence="10" id="KW-1185">Reference proteome</keyword>
<feature type="transmembrane region" description="Helical" evidence="7">
    <location>
        <begin position="127"/>
        <end position="148"/>
    </location>
</feature>
<evidence type="ECO:0000256" key="2">
    <source>
        <dbReference type="ARBA" id="ARBA00022485"/>
    </source>
</evidence>
<feature type="transmembrane region" description="Helical" evidence="7">
    <location>
        <begin position="154"/>
        <end position="174"/>
    </location>
</feature>
<dbReference type="SUPFAM" id="SSF54862">
    <property type="entry name" value="4Fe-4S ferredoxins"/>
    <property type="match status" value="1"/>
</dbReference>
<evidence type="ECO:0000256" key="7">
    <source>
        <dbReference type="SAM" id="Phobius"/>
    </source>
</evidence>
<dbReference type="InterPro" id="IPR017896">
    <property type="entry name" value="4Fe4S_Fe-S-bd"/>
</dbReference>
<feature type="transmembrane region" description="Helical" evidence="7">
    <location>
        <begin position="303"/>
        <end position="324"/>
    </location>
</feature>
<feature type="transmembrane region" description="Helical" evidence="7">
    <location>
        <begin position="236"/>
        <end position="260"/>
    </location>
</feature>
<dbReference type="GO" id="GO:0051539">
    <property type="term" value="F:4 iron, 4 sulfur cluster binding"/>
    <property type="evidence" value="ECO:0007669"/>
    <property type="project" value="UniProtKB-KW"/>
</dbReference>
<keyword evidence="2" id="KW-0004">4Fe-4S</keyword>
<keyword evidence="7" id="KW-0472">Membrane</keyword>
<feature type="transmembrane region" description="Helical" evidence="7">
    <location>
        <begin position="186"/>
        <end position="203"/>
    </location>
</feature>
<keyword evidence="6" id="KW-0411">Iron-sulfur</keyword>
<keyword evidence="5" id="KW-0408">Iron</keyword>
<keyword evidence="4" id="KW-0249">Electron transport</keyword>
<gene>
    <name evidence="9" type="ORF">AXF13_11640</name>
</gene>
<name>A0A0X8JL84_9BACT</name>
<evidence type="ECO:0000256" key="4">
    <source>
        <dbReference type="ARBA" id="ARBA00022982"/>
    </source>
</evidence>
<evidence type="ECO:0000256" key="1">
    <source>
        <dbReference type="ARBA" id="ARBA00022448"/>
    </source>
</evidence>
<dbReference type="Gene3D" id="3.30.70.20">
    <property type="match status" value="1"/>
</dbReference>
<dbReference type="KEGG" id="dfi:AXF13_11640"/>
<feature type="transmembrane region" description="Helical" evidence="7">
    <location>
        <begin position="330"/>
        <end position="348"/>
    </location>
</feature>
<dbReference type="PROSITE" id="PS51379">
    <property type="entry name" value="4FE4S_FER_2"/>
    <property type="match status" value="1"/>
</dbReference>
<reference evidence="10" key="1">
    <citation type="submission" date="2016-02" db="EMBL/GenBank/DDBJ databases">
        <authorList>
            <person name="Holder M.E."/>
            <person name="Ajami N.J."/>
            <person name="Petrosino J.F."/>
        </authorList>
    </citation>
    <scope>NUCLEOTIDE SEQUENCE [LARGE SCALE GENOMIC DNA]</scope>
    <source>
        <strain evidence="10">CCUG 45958</strain>
    </source>
</reference>
<dbReference type="RefSeq" id="WP_062253442.1">
    <property type="nucleotide sequence ID" value="NZ_CP014229.1"/>
</dbReference>
<dbReference type="GO" id="GO:0005886">
    <property type="term" value="C:plasma membrane"/>
    <property type="evidence" value="ECO:0007669"/>
    <property type="project" value="TreeGrafter"/>
</dbReference>
<evidence type="ECO:0000256" key="6">
    <source>
        <dbReference type="ARBA" id="ARBA00023014"/>
    </source>
</evidence>
<evidence type="ECO:0000259" key="8">
    <source>
        <dbReference type="PROSITE" id="PS51379"/>
    </source>
</evidence>
<organism evidence="9 10">
    <name type="scientific">Desulfovibrio fairfieldensis</name>
    <dbReference type="NCBI Taxonomy" id="44742"/>
    <lineage>
        <taxon>Bacteria</taxon>
        <taxon>Pseudomonadati</taxon>
        <taxon>Thermodesulfobacteriota</taxon>
        <taxon>Desulfovibrionia</taxon>
        <taxon>Desulfovibrionales</taxon>
        <taxon>Desulfovibrionaceae</taxon>
        <taxon>Desulfovibrio</taxon>
    </lineage>
</organism>
<dbReference type="STRING" id="44742.AXF13_11640"/>
<proteinExistence type="predicted"/>